<dbReference type="PANTHER" id="PTHR46246:SF1">
    <property type="entry name" value="GUANOSINE-3',5'-BIS(DIPHOSPHATE) 3'-PYROPHOSPHOHYDROLASE MESH1"/>
    <property type="match status" value="1"/>
</dbReference>
<dbReference type="Gene3D" id="1.10.3210.10">
    <property type="entry name" value="Hypothetical protein af1432"/>
    <property type="match status" value="1"/>
</dbReference>
<organism evidence="2 3">
    <name type="scientific">Candidatus Nomurabacteria bacterium GW2011_GWF1_31_48</name>
    <dbReference type="NCBI Taxonomy" id="1618767"/>
    <lineage>
        <taxon>Bacteria</taxon>
        <taxon>Candidatus Nomuraibacteriota</taxon>
    </lineage>
</organism>
<dbReference type="SMART" id="SM00471">
    <property type="entry name" value="HDc"/>
    <property type="match status" value="1"/>
</dbReference>
<dbReference type="InterPro" id="IPR052194">
    <property type="entry name" value="MESH1"/>
</dbReference>
<protein>
    <submittedName>
        <fullName evidence="2">HD domain protein</fullName>
    </submittedName>
</protein>
<dbReference type="GO" id="GO:0008893">
    <property type="term" value="F:guanosine-3',5'-bis(diphosphate) 3'-diphosphatase activity"/>
    <property type="evidence" value="ECO:0007669"/>
    <property type="project" value="TreeGrafter"/>
</dbReference>
<dbReference type="AlphaFoldDB" id="A0A0F9YFU5"/>
<comment type="caution">
    <text evidence="2">The sequence shown here is derived from an EMBL/GenBank/DDBJ whole genome shotgun (WGS) entry which is preliminary data.</text>
</comment>
<proteinExistence type="predicted"/>
<dbReference type="Pfam" id="PF13328">
    <property type="entry name" value="HD_4"/>
    <property type="match status" value="1"/>
</dbReference>
<dbReference type="PANTHER" id="PTHR46246">
    <property type="entry name" value="GUANOSINE-3',5'-BIS(DIPHOSPHATE) 3'-PYROPHOSPHOHYDROLASE MESH1"/>
    <property type="match status" value="1"/>
</dbReference>
<feature type="domain" description="HD/PDEase" evidence="1">
    <location>
        <begin position="26"/>
        <end position="132"/>
    </location>
</feature>
<dbReference type="Proteomes" id="UP000034934">
    <property type="component" value="Unassembled WGS sequence"/>
</dbReference>
<evidence type="ECO:0000259" key="1">
    <source>
        <dbReference type="SMART" id="SM00471"/>
    </source>
</evidence>
<gene>
    <name evidence="2" type="ORF">UR19_C0003G0094</name>
</gene>
<reference evidence="2 3" key="1">
    <citation type="journal article" date="2015" name="Nature">
        <title>rRNA introns, odd ribosomes, and small enigmatic genomes across a large radiation of phyla.</title>
        <authorList>
            <person name="Brown C.T."/>
            <person name="Hug L.A."/>
            <person name="Thomas B.C."/>
            <person name="Sharon I."/>
            <person name="Castelle C.J."/>
            <person name="Singh A."/>
            <person name="Wilkins M.J."/>
            <person name="Williams K.H."/>
            <person name="Banfield J.F."/>
        </authorList>
    </citation>
    <scope>NUCLEOTIDE SEQUENCE [LARGE SCALE GENOMIC DNA]</scope>
</reference>
<dbReference type="EMBL" id="LBOG01000003">
    <property type="protein sequence ID" value="KKP30258.1"/>
    <property type="molecule type" value="Genomic_DNA"/>
</dbReference>
<accession>A0A0F9YFU5</accession>
<dbReference type="InterPro" id="IPR003607">
    <property type="entry name" value="HD/PDEase_dom"/>
</dbReference>
<sequence>MKLISENITKAILFAKEAHEGQLRKDNKPYIIHPLSVGYILQSAKYSEDVIIAGILHDIIEDTKYTEEDIIKMFNSRVAQLVKGVTLNKDLPKEKRRLAYLENLKIADNEIKAISGADLLDNRRAIITAIEEGFDIWSMLKISPEKYIEESIEKLNIIKETLNNEITEEAGLVINKIKNLI</sequence>
<evidence type="ECO:0000313" key="3">
    <source>
        <dbReference type="Proteomes" id="UP000034934"/>
    </source>
</evidence>
<evidence type="ECO:0000313" key="2">
    <source>
        <dbReference type="EMBL" id="KKP30258.1"/>
    </source>
</evidence>
<dbReference type="SUPFAM" id="SSF109604">
    <property type="entry name" value="HD-domain/PDEase-like"/>
    <property type="match status" value="1"/>
</dbReference>
<name>A0A0F9YFU5_9BACT</name>